<evidence type="ECO:0000256" key="10">
    <source>
        <dbReference type="RuleBase" id="RU361115"/>
    </source>
</evidence>
<evidence type="ECO:0000256" key="5">
    <source>
        <dbReference type="ARBA" id="ARBA00022832"/>
    </source>
</evidence>
<feature type="transmembrane region" description="Helical" evidence="10">
    <location>
        <begin position="35"/>
        <end position="54"/>
    </location>
</feature>
<dbReference type="InterPro" id="IPR030457">
    <property type="entry name" value="ELO_CS"/>
</dbReference>
<keyword evidence="2 10" id="KW-0444">Lipid biosynthesis</keyword>
<dbReference type="PANTHER" id="PTHR11157:SF12">
    <property type="entry name" value="ELONGATION OF VERY LONG CHAIN FATTY ACIDS PROTEIN 4"/>
    <property type="match status" value="1"/>
</dbReference>
<protein>
    <recommendedName>
        <fullName evidence="10">Elongation of very long chain fatty acids protein</fullName>
        <ecNumber evidence="10">2.3.1.199</ecNumber>
    </recommendedName>
    <alternativeName>
        <fullName evidence="10">Very-long-chain 3-oxoacyl-CoA synthase</fullName>
    </alternativeName>
</protein>
<sequence>MIGSLVVKINETYQWLDQYSDPRTKSLPLIENPFTVLWVVSGYFIGIWCLLKFMENQKPFKLNKIMVFYNLSLALLNLKIFITAIKYSYILNYNFVCEPYRVSYHPMELILIDNNWLYYISKIVEFCDTMFFILRKKNTQLSFLHVYHHSSVFVLSWVVMKWTPSGSVISALKLNSFVHIVMYSYYGLAAVGPHMAKYLTWKKHLTKIQIIQFLIAFYIAASNMLNGCQYPIGLKICALFYAVSYLILFGNFYWKSYLKGAKKQILKEA</sequence>
<keyword evidence="9 10" id="KW-0275">Fatty acid biosynthesis</keyword>
<evidence type="ECO:0000256" key="9">
    <source>
        <dbReference type="ARBA" id="ARBA00023160"/>
    </source>
</evidence>
<comment type="similarity">
    <text evidence="10">Belongs to the ELO family.</text>
</comment>
<dbReference type="EC" id="2.3.1.199" evidence="10"/>
<dbReference type="Pfam" id="PF01151">
    <property type="entry name" value="ELO"/>
    <property type="match status" value="1"/>
</dbReference>
<dbReference type="PANTHER" id="PTHR11157">
    <property type="entry name" value="FATTY ACID ACYL TRANSFERASE-RELATED"/>
    <property type="match status" value="1"/>
</dbReference>
<dbReference type="GO" id="GO:0034625">
    <property type="term" value="P:fatty acid elongation, monounsaturated fatty acid"/>
    <property type="evidence" value="ECO:0007669"/>
    <property type="project" value="TreeGrafter"/>
</dbReference>
<organism evidence="11 12">
    <name type="scientific">Polypedilum vanderplanki</name>
    <name type="common">Sleeping chironomid midge</name>
    <dbReference type="NCBI Taxonomy" id="319348"/>
    <lineage>
        <taxon>Eukaryota</taxon>
        <taxon>Metazoa</taxon>
        <taxon>Ecdysozoa</taxon>
        <taxon>Arthropoda</taxon>
        <taxon>Hexapoda</taxon>
        <taxon>Insecta</taxon>
        <taxon>Pterygota</taxon>
        <taxon>Neoptera</taxon>
        <taxon>Endopterygota</taxon>
        <taxon>Diptera</taxon>
        <taxon>Nematocera</taxon>
        <taxon>Chironomoidea</taxon>
        <taxon>Chironomidae</taxon>
        <taxon>Chironominae</taxon>
        <taxon>Polypedilum</taxon>
        <taxon>Polypedilum</taxon>
    </lineage>
</organism>
<keyword evidence="8 10" id="KW-0472">Membrane</keyword>
<dbReference type="InterPro" id="IPR002076">
    <property type="entry name" value="ELO_fam"/>
</dbReference>
<feature type="transmembrane region" description="Helical" evidence="10">
    <location>
        <begin position="116"/>
        <end position="134"/>
    </location>
</feature>
<keyword evidence="5 10" id="KW-0276">Fatty acid metabolism</keyword>
<evidence type="ECO:0000256" key="7">
    <source>
        <dbReference type="ARBA" id="ARBA00023098"/>
    </source>
</evidence>
<proteinExistence type="inferred from homology"/>
<reference evidence="11" key="1">
    <citation type="submission" date="2021-03" db="EMBL/GenBank/DDBJ databases">
        <title>Chromosome level genome of the anhydrobiotic midge Polypedilum vanderplanki.</title>
        <authorList>
            <person name="Yoshida Y."/>
            <person name="Kikawada T."/>
            <person name="Gusev O."/>
        </authorList>
    </citation>
    <scope>NUCLEOTIDE SEQUENCE</scope>
    <source>
        <strain evidence="11">NIAS01</strain>
        <tissue evidence="11">Whole body or cell culture</tissue>
    </source>
</reference>
<feature type="transmembrane region" description="Helical" evidence="10">
    <location>
        <begin position="146"/>
        <end position="164"/>
    </location>
</feature>
<evidence type="ECO:0000256" key="1">
    <source>
        <dbReference type="ARBA" id="ARBA00004141"/>
    </source>
</evidence>
<keyword evidence="4 10" id="KW-0812">Transmembrane</keyword>
<dbReference type="GO" id="GO:0019367">
    <property type="term" value="P:fatty acid elongation, saturated fatty acid"/>
    <property type="evidence" value="ECO:0007669"/>
    <property type="project" value="TreeGrafter"/>
</dbReference>
<comment type="subcellular location">
    <subcellularLocation>
        <location evidence="1">Membrane</location>
        <topology evidence="1">Multi-pass membrane protein</topology>
    </subcellularLocation>
</comment>
<comment type="caution">
    <text evidence="11">The sequence shown here is derived from an EMBL/GenBank/DDBJ whole genome shotgun (WGS) entry which is preliminary data.</text>
</comment>
<evidence type="ECO:0000256" key="2">
    <source>
        <dbReference type="ARBA" id="ARBA00022516"/>
    </source>
</evidence>
<feature type="transmembrane region" description="Helical" evidence="10">
    <location>
        <begin position="66"/>
        <end position="85"/>
    </location>
</feature>
<comment type="catalytic activity">
    <reaction evidence="10">
        <text>a very-long-chain acyl-CoA + malonyl-CoA + H(+) = a very-long-chain 3-oxoacyl-CoA + CO2 + CoA</text>
        <dbReference type="Rhea" id="RHEA:32727"/>
        <dbReference type="ChEBI" id="CHEBI:15378"/>
        <dbReference type="ChEBI" id="CHEBI:16526"/>
        <dbReference type="ChEBI" id="CHEBI:57287"/>
        <dbReference type="ChEBI" id="CHEBI:57384"/>
        <dbReference type="ChEBI" id="CHEBI:90725"/>
        <dbReference type="ChEBI" id="CHEBI:90736"/>
        <dbReference type="EC" id="2.3.1.199"/>
    </reaction>
</comment>
<evidence type="ECO:0000256" key="8">
    <source>
        <dbReference type="ARBA" id="ARBA00023136"/>
    </source>
</evidence>
<evidence type="ECO:0000313" key="11">
    <source>
        <dbReference type="EMBL" id="KAG5683324.1"/>
    </source>
</evidence>
<feature type="transmembrane region" description="Helical" evidence="10">
    <location>
        <begin position="232"/>
        <end position="254"/>
    </location>
</feature>
<accession>A0A9J6CN19</accession>
<dbReference type="Proteomes" id="UP001107558">
    <property type="component" value="Chromosome 1"/>
</dbReference>
<dbReference type="GO" id="GO:0005789">
    <property type="term" value="C:endoplasmic reticulum membrane"/>
    <property type="evidence" value="ECO:0007669"/>
    <property type="project" value="TreeGrafter"/>
</dbReference>
<keyword evidence="7 10" id="KW-0443">Lipid metabolism</keyword>
<name>A0A9J6CN19_POLVA</name>
<keyword evidence="12" id="KW-1185">Reference proteome</keyword>
<evidence type="ECO:0000256" key="3">
    <source>
        <dbReference type="ARBA" id="ARBA00022679"/>
    </source>
</evidence>
<dbReference type="GO" id="GO:0034626">
    <property type="term" value="P:fatty acid elongation, polyunsaturated fatty acid"/>
    <property type="evidence" value="ECO:0007669"/>
    <property type="project" value="TreeGrafter"/>
</dbReference>
<dbReference type="EMBL" id="JADBJN010000001">
    <property type="protein sequence ID" value="KAG5683324.1"/>
    <property type="molecule type" value="Genomic_DNA"/>
</dbReference>
<dbReference type="AlphaFoldDB" id="A0A9J6CN19"/>
<dbReference type="PROSITE" id="PS01188">
    <property type="entry name" value="ELO"/>
    <property type="match status" value="1"/>
</dbReference>
<dbReference type="GO" id="GO:0042761">
    <property type="term" value="P:very long-chain fatty acid biosynthetic process"/>
    <property type="evidence" value="ECO:0007669"/>
    <property type="project" value="TreeGrafter"/>
</dbReference>
<keyword evidence="3 10" id="KW-0808">Transferase</keyword>
<dbReference type="GO" id="GO:0009922">
    <property type="term" value="F:fatty acid elongase activity"/>
    <property type="evidence" value="ECO:0007669"/>
    <property type="project" value="UniProtKB-EC"/>
</dbReference>
<keyword evidence="6 10" id="KW-1133">Transmembrane helix</keyword>
<evidence type="ECO:0000256" key="6">
    <source>
        <dbReference type="ARBA" id="ARBA00022989"/>
    </source>
</evidence>
<evidence type="ECO:0000256" key="4">
    <source>
        <dbReference type="ARBA" id="ARBA00022692"/>
    </source>
</evidence>
<feature type="transmembrane region" description="Helical" evidence="10">
    <location>
        <begin position="176"/>
        <end position="196"/>
    </location>
</feature>
<gene>
    <name evidence="11" type="ORF">PVAND_012610</name>
</gene>
<dbReference type="GO" id="GO:0030148">
    <property type="term" value="P:sphingolipid biosynthetic process"/>
    <property type="evidence" value="ECO:0007669"/>
    <property type="project" value="TreeGrafter"/>
</dbReference>
<dbReference type="OrthoDB" id="434092at2759"/>
<evidence type="ECO:0000313" key="12">
    <source>
        <dbReference type="Proteomes" id="UP001107558"/>
    </source>
</evidence>
<feature type="transmembrane region" description="Helical" evidence="10">
    <location>
        <begin position="208"/>
        <end position="226"/>
    </location>
</feature>